<dbReference type="InterPro" id="IPR001623">
    <property type="entry name" value="DnaJ_domain"/>
</dbReference>
<dbReference type="EMBL" id="CP047224">
    <property type="protein sequence ID" value="QHD65435.1"/>
    <property type="molecule type" value="Genomic_DNA"/>
</dbReference>
<keyword evidence="4 6" id="KW-0472">Membrane</keyword>
<dbReference type="Gene3D" id="1.10.287.110">
    <property type="entry name" value="DnaJ domain"/>
    <property type="match status" value="1"/>
</dbReference>
<dbReference type="PRINTS" id="PR00625">
    <property type="entry name" value="JDOMAIN"/>
</dbReference>
<sequence>MFSIILLILLLVILLPILFLLVVAFIYRKKFQLSENFSQIYDTVYEMMKSGNFSFENLQQFQQGVSSSNSAEKMSKAQAREILGVPVNASKAEINKAYHALVQKVHPDKGGSHYFAQQLNKARDTLIKIK</sequence>
<comment type="subcellular location">
    <subcellularLocation>
        <location evidence="1">Membrane</location>
        <topology evidence="1">Single-pass membrane protein</topology>
    </subcellularLocation>
</comment>
<keyword evidence="3 6" id="KW-1133">Transmembrane helix</keyword>
<evidence type="ECO:0000313" key="8">
    <source>
        <dbReference type="EMBL" id="QHD65435.1"/>
    </source>
</evidence>
<feature type="domain" description="J" evidence="7">
    <location>
        <begin position="78"/>
        <end position="130"/>
    </location>
</feature>
<evidence type="ECO:0000259" key="7">
    <source>
        <dbReference type="PROSITE" id="PS50076"/>
    </source>
</evidence>
<evidence type="ECO:0000256" key="5">
    <source>
        <dbReference type="ARBA" id="ARBA00038105"/>
    </source>
</evidence>
<dbReference type="AlphaFoldDB" id="A0A6P1GAQ3"/>
<reference evidence="8 9" key="2">
    <citation type="journal article" date="2020" name="MBio">
        <title>Isolation and Molecular Analysis of a Novel Neorickettsia Species That Causes Potomac Horse Fever.</title>
        <authorList>
            <person name="Teymournejad O."/>
            <person name="Lin M."/>
            <person name="Bekebrede H."/>
            <person name="Kamr A."/>
            <person name="Toribio R.E."/>
            <person name="Arroyo L.G."/>
            <person name="Baird J.D."/>
            <person name="Rikihisa Y."/>
        </authorList>
    </citation>
    <scope>NUCLEOTIDE SEQUENCE [LARGE SCALE GENOMIC DNA]</scope>
    <source>
        <strain evidence="8 9">Fin17</strain>
    </source>
</reference>
<comment type="similarity">
    <text evidence="5">Belongs to the TIM14 family.</text>
</comment>
<dbReference type="Pfam" id="PF00226">
    <property type="entry name" value="DnaJ"/>
    <property type="match status" value="1"/>
</dbReference>
<gene>
    <name evidence="8" type="ORF">GP480_03320</name>
</gene>
<dbReference type="PANTHER" id="PTHR12763">
    <property type="match status" value="1"/>
</dbReference>
<evidence type="ECO:0000256" key="3">
    <source>
        <dbReference type="ARBA" id="ARBA00022989"/>
    </source>
</evidence>
<dbReference type="CDD" id="cd06257">
    <property type="entry name" value="DnaJ"/>
    <property type="match status" value="1"/>
</dbReference>
<dbReference type="SUPFAM" id="SSF46565">
    <property type="entry name" value="Chaperone J-domain"/>
    <property type="match status" value="1"/>
</dbReference>
<name>A0A6P1GAQ3_9RICK</name>
<dbReference type="RefSeq" id="WP_160095827.1">
    <property type="nucleotide sequence ID" value="NZ_CP047224.1"/>
</dbReference>
<evidence type="ECO:0000256" key="2">
    <source>
        <dbReference type="ARBA" id="ARBA00022692"/>
    </source>
</evidence>
<proteinExistence type="inferred from homology"/>
<reference evidence="8 9" key="1">
    <citation type="journal article" date="2020" name="MBio">
        <title>Erratum for Teymournejad et al., 'Isolation and Molecular Analysis of a Novel Neorickettsia Species That Causes Potomac Horse Fever'.</title>
        <authorList>
            <person name="Teymournejad O."/>
            <person name="Lin M."/>
            <person name="Bekebrede H."/>
            <person name="Kamr A."/>
            <person name="Toribio R.E."/>
            <person name="Arroyo L.G."/>
            <person name="Baird J.D."/>
            <person name="Rikihisa Y."/>
        </authorList>
    </citation>
    <scope>NUCLEOTIDE SEQUENCE [LARGE SCALE GENOMIC DNA]</scope>
    <source>
        <strain evidence="8 9">Fin17</strain>
    </source>
</reference>
<feature type="transmembrane region" description="Helical" evidence="6">
    <location>
        <begin position="6"/>
        <end position="27"/>
    </location>
</feature>
<evidence type="ECO:0000256" key="6">
    <source>
        <dbReference type="SAM" id="Phobius"/>
    </source>
</evidence>
<dbReference type="Proteomes" id="UP000464912">
    <property type="component" value="Chromosome"/>
</dbReference>
<dbReference type="SMART" id="SM00271">
    <property type="entry name" value="DnaJ"/>
    <property type="match status" value="1"/>
</dbReference>
<evidence type="ECO:0000256" key="4">
    <source>
        <dbReference type="ARBA" id="ARBA00023136"/>
    </source>
</evidence>
<protein>
    <submittedName>
        <fullName evidence="8">DnaJ domain-containing protein</fullName>
    </submittedName>
</protein>
<dbReference type="PANTHER" id="PTHR12763:SF28">
    <property type="entry name" value="GEO10507P1-RELATED"/>
    <property type="match status" value="1"/>
</dbReference>
<keyword evidence="2 6" id="KW-0812">Transmembrane</keyword>
<dbReference type="PROSITE" id="PS50076">
    <property type="entry name" value="DNAJ_2"/>
    <property type="match status" value="1"/>
</dbReference>
<dbReference type="InterPro" id="IPR036869">
    <property type="entry name" value="J_dom_sf"/>
</dbReference>
<dbReference type="KEGG" id="nef:GP480_03320"/>
<evidence type="ECO:0000256" key="1">
    <source>
        <dbReference type="ARBA" id="ARBA00004167"/>
    </source>
</evidence>
<accession>A0A6P1GAQ3</accession>
<keyword evidence="9" id="KW-1185">Reference proteome</keyword>
<dbReference type="GO" id="GO:0016020">
    <property type="term" value="C:membrane"/>
    <property type="evidence" value="ECO:0007669"/>
    <property type="project" value="UniProtKB-SubCell"/>
</dbReference>
<organism evidence="8 9">
    <name type="scientific">Neorickettsia findlayensis</name>
    <dbReference type="NCBI Taxonomy" id="2686014"/>
    <lineage>
        <taxon>Bacteria</taxon>
        <taxon>Pseudomonadati</taxon>
        <taxon>Pseudomonadota</taxon>
        <taxon>Alphaproteobacteria</taxon>
        <taxon>Rickettsiales</taxon>
        <taxon>Anaplasmataceae</taxon>
        <taxon>Neorickettsia</taxon>
    </lineage>
</organism>
<evidence type="ECO:0000313" key="9">
    <source>
        <dbReference type="Proteomes" id="UP000464912"/>
    </source>
</evidence>